<sequence length="281" mass="30771">MSKESSHPTQLNAECPRDAGGRHRAPRRLNPLGRGLALAVATGLAGITPLVVGATPANADVNWDAIAQCESGGNWNINTGNGFKGGLQFTSSTWRAHGGHQFATSANNATRLEQITVARRVLRSQGIGAWPTCGQKGYSKKRYRTTSLNEASRSYKRSGNPYREHTSYRKKTQHTWKDTWKHTWKKSASSSVQRKKSVTAVRSAVVTRPVEVVDFVPQRMFSTSQKPTVVAVPTYLVRAGDSLVTIAAAHHVEWQVLFEKNRALIGADPNLIHPGQKILIG</sequence>
<dbReference type="SUPFAM" id="SSF54106">
    <property type="entry name" value="LysM domain"/>
    <property type="match status" value="1"/>
</dbReference>
<dbReference type="InParanoid" id="A0A545AWR1"/>
<name>A0A545AWR1_9ACTN</name>
<feature type="domain" description="LysM" evidence="4">
    <location>
        <begin position="233"/>
        <end position="280"/>
    </location>
</feature>
<feature type="region of interest" description="Disordered" evidence="3">
    <location>
        <begin position="1"/>
        <end position="28"/>
    </location>
</feature>
<dbReference type="Gene3D" id="1.10.530.10">
    <property type="match status" value="1"/>
</dbReference>
<keyword evidence="6" id="KW-1185">Reference proteome</keyword>
<dbReference type="SMART" id="SM00257">
    <property type="entry name" value="LysM"/>
    <property type="match status" value="1"/>
</dbReference>
<dbReference type="InterPro" id="IPR010618">
    <property type="entry name" value="RPF"/>
</dbReference>
<reference evidence="5 6" key="1">
    <citation type="submission" date="2019-07" db="EMBL/GenBank/DDBJ databases">
        <title>Cryptosporangium phraense sp. nov., isolated from plant litter.</title>
        <authorList>
            <person name="Suriyachadkun C."/>
        </authorList>
    </citation>
    <scope>NUCLEOTIDE SEQUENCE [LARGE SCALE GENOMIC DNA]</scope>
    <source>
        <strain evidence="5 6">A-T 5661</strain>
    </source>
</reference>
<dbReference type="PANTHER" id="PTHR34700">
    <property type="entry name" value="POTASSIUM BINDING PROTEIN KBP"/>
    <property type="match status" value="1"/>
</dbReference>
<protein>
    <submittedName>
        <fullName evidence="5">LysM peptidoglycan-binding domain-containing protein</fullName>
    </submittedName>
</protein>
<keyword evidence="2" id="KW-0378">Hydrolase</keyword>
<evidence type="ECO:0000313" key="6">
    <source>
        <dbReference type="Proteomes" id="UP000317982"/>
    </source>
</evidence>
<dbReference type="EMBL" id="VIRS01000004">
    <property type="protein sequence ID" value="TQS45769.1"/>
    <property type="molecule type" value="Genomic_DNA"/>
</dbReference>
<dbReference type="PANTHER" id="PTHR34700:SF4">
    <property type="entry name" value="PHAGE-LIKE ELEMENT PBSX PROTEIN XKDP"/>
    <property type="match status" value="1"/>
</dbReference>
<dbReference type="PROSITE" id="PS51782">
    <property type="entry name" value="LYSM"/>
    <property type="match status" value="1"/>
</dbReference>
<comment type="similarity">
    <text evidence="1">Belongs to the transglycosylase family. Rpf subfamily.</text>
</comment>
<evidence type="ECO:0000256" key="3">
    <source>
        <dbReference type="SAM" id="MobiDB-lite"/>
    </source>
</evidence>
<dbReference type="AlphaFoldDB" id="A0A545AWR1"/>
<comment type="caution">
    <text evidence="5">The sequence shown here is derived from an EMBL/GenBank/DDBJ whole genome shotgun (WGS) entry which is preliminary data.</text>
</comment>
<dbReference type="SUPFAM" id="SSF53955">
    <property type="entry name" value="Lysozyme-like"/>
    <property type="match status" value="1"/>
</dbReference>
<dbReference type="Proteomes" id="UP000317982">
    <property type="component" value="Unassembled WGS sequence"/>
</dbReference>
<accession>A0A545AWR1</accession>
<proteinExistence type="inferred from homology"/>
<evidence type="ECO:0000259" key="4">
    <source>
        <dbReference type="PROSITE" id="PS51782"/>
    </source>
</evidence>
<evidence type="ECO:0000256" key="1">
    <source>
        <dbReference type="ARBA" id="ARBA00010830"/>
    </source>
</evidence>
<dbReference type="CDD" id="cd00118">
    <property type="entry name" value="LysM"/>
    <property type="match status" value="1"/>
</dbReference>
<dbReference type="CDD" id="cd13925">
    <property type="entry name" value="RPF"/>
    <property type="match status" value="1"/>
</dbReference>
<dbReference type="Pfam" id="PF01476">
    <property type="entry name" value="LysM"/>
    <property type="match status" value="1"/>
</dbReference>
<dbReference type="InterPro" id="IPR052196">
    <property type="entry name" value="Bact_Kbp"/>
</dbReference>
<dbReference type="InterPro" id="IPR036779">
    <property type="entry name" value="LysM_dom_sf"/>
</dbReference>
<dbReference type="Gene3D" id="3.10.350.10">
    <property type="entry name" value="LysM domain"/>
    <property type="match status" value="1"/>
</dbReference>
<evidence type="ECO:0000256" key="2">
    <source>
        <dbReference type="ARBA" id="ARBA00022801"/>
    </source>
</evidence>
<dbReference type="OrthoDB" id="1404170at2"/>
<evidence type="ECO:0000313" key="5">
    <source>
        <dbReference type="EMBL" id="TQS45769.1"/>
    </source>
</evidence>
<gene>
    <name evidence="5" type="ORF">FL583_08670</name>
</gene>
<feature type="region of interest" description="Disordered" evidence="3">
    <location>
        <begin position="149"/>
        <end position="170"/>
    </location>
</feature>
<dbReference type="GO" id="GO:0016787">
    <property type="term" value="F:hydrolase activity"/>
    <property type="evidence" value="ECO:0007669"/>
    <property type="project" value="UniProtKB-KW"/>
</dbReference>
<dbReference type="Pfam" id="PF06737">
    <property type="entry name" value="Transglycosylas"/>
    <property type="match status" value="1"/>
</dbReference>
<dbReference type="InterPro" id="IPR018392">
    <property type="entry name" value="LysM"/>
</dbReference>
<organism evidence="5 6">
    <name type="scientific">Cryptosporangium phraense</name>
    <dbReference type="NCBI Taxonomy" id="2593070"/>
    <lineage>
        <taxon>Bacteria</taxon>
        <taxon>Bacillati</taxon>
        <taxon>Actinomycetota</taxon>
        <taxon>Actinomycetes</taxon>
        <taxon>Cryptosporangiales</taxon>
        <taxon>Cryptosporangiaceae</taxon>
        <taxon>Cryptosporangium</taxon>
    </lineage>
</organism>
<dbReference type="InterPro" id="IPR023346">
    <property type="entry name" value="Lysozyme-like_dom_sf"/>
</dbReference>